<feature type="signal peptide" evidence="2">
    <location>
        <begin position="1"/>
        <end position="24"/>
    </location>
</feature>
<dbReference type="PANTHER" id="PTHR40940:SF2">
    <property type="entry name" value="BATD"/>
    <property type="match status" value="1"/>
</dbReference>
<sequence>MKGICVFFMAVLCFPLTSGSSLYAQENEVSFEMKLSKQKLGINERLRVEFTMNKDGDNFNPPPFEGFKVVMGPSQSISSSWINGKRSFSKTYSYILVPTARGRFNIKQATIEISGETYKTLPKTVEVTAAVDKPNDQKTVDDVADESLHLVAEVSKGNPYLNEAVTVVYKLYVSPNISVTNYRPLDNPKYNNFWSQDIPVTKHTAQNGTYQGQPYRYVVLKRVVLYPQKAGKLEIEPLSLEIFVDVPTNRRDFFGGRIYTQASKTVSAGRRTLNVKPLPEAERPADFGGAVGDFEFSVSTSKKQLNASESLQAKVEVAGKGNLKLFQLPEPELPSSLEVYEPEYDEKVRTISTGMEGKVANNYTIVPSYRGKYPIPSISFSYFNPKTAKYVTLSSEEINIEVLEGPLGASDNAVTSSTNKQFVVPTGKQFHFIKLNPNLTKIGTNYFFGSNKFYLLLFAPLLLIPIAVFSFKKREAIASDVVGNRIKQANKLARKYLSTAKKELGQKEAFYVALEKGLHNYLKAKLKIETSEFSKEKITTILSEKNVDVSDVEGFISLLKNCEMARYSPFSDVQMQHDYEKASEVISKLDKQL</sequence>
<keyword evidence="2" id="KW-0732">Signal</keyword>
<dbReference type="PANTHER" id="PTHR40940">
    <property type="entry name" value="PROTEIN BATD-RELATED"/>
    <property type="match status" value="1"/>
</dbReference>
<dbReference type="Pfam" id="PF13584">
    <property type="entry name" value="BatD"/>
    <property type="match status" value="2"/>
</dbReference>
<proteinExistence type="predicted"/>
<evidence type="ECO:0000256" key="2">
    <source>
        <dbReference type="SAM" id="SignalP"/>
    </source>
</evidence>
<dbReference type="STRING" id="570519.SAMN04488116_1717"/>
<keyword evidence="1" id="KW-0812">Transmembrane</keyword>
<reference evidence="4" key="1">
    <citation type="submission" date="2016-11" db="EMBL/GenBank/DDBJ databases">
        <authorList>
            <person name="Varghese N."/>
            <person name="Submissions S."/>
        </authorList>
    </citation>
    <scope>NUCLEOTIDE SEQUENCE [LARGE SCALE GENOMIC DNA]</scope>
    <source>
        <strain evidence="4">DSM 22638</strain>
    </source>
</reference>
<keyword evidence="1" id="KW-0472">Membrane</keyword>
<dbReference type="InterPro" id="IPR025738">
    <property type="entry name" value="BatD"/>
</dbReference>
<dbReference type="AlphaFoldDB" id="A0A1M5KQF3"/>
<feature type="transmembrane region" description="Helical" evidence="1">
    <location>
        <begin position="453"/>
        <end position="471"/>
    </location>
</feature>
<dbReference type="Proteomes" id="UP000184532">
    <property type="component" value="Unassembled WGS sequence"/>
</dbReference>
<accession>A0A1M5KQF3</accession>
<evidence type="ECO:0000256" key="1">
    <source>
        <dbReference type="SAM" id="Phobius"/>
    </source>
</evidence>
<dbReference type="EMBL" id="FQWL01000002">
    <property type="protein sequence ID" value="SHG54991.1"/>
    <property type="molecule type" value="Genomic_DNA"/>
</dbReference>
<protein>
    <submittedName>
        <fullName evidence="3">Oxygen tolerance</fullName>
    </submittedName>
</protein>
<feature type="chain" id="PRO_5012770560" evidence="2">
    <location>
        <begin position="25"/>
        <end position="593"/>
    </location>
</feature>
<keyword evidence="1" id="KW-1133">Transmembrane helix</keyword>
<keyword evidence="4" id="KW-1185">Reference proteome</keyword>
<organism evidence="3 4">
    <name type="scientific">Flagellimonas flava</name>
    <dbReference type="NCBI Taxonomy" id="570519"/>
    <lineage>
        <taxon>Bacteria</taxon>
        <taxon>Pseudomonadati</taxon>
        <taxon>Bacteroidota</taxon>
        <taxon>Flavobacteriia</taxon>
        <taxon>Flavobacteriales</taxon>
        <taxon>Flavobacteriaceae</taxon>
        <taxon>Flagellimonas</taxon>
    </lineage>
</organism>
<name>A0A1M5KQF3_9FLAO</name>
<dbReference type="RefSeq" id="WP_084732593.1">
    <property type="nucleotide sequence ID" value="NZ_FQWL01000002.1"/>
</dbReference>
<evidence type="ECO:0000313" key="3">
    <source>
        <dbReference type="EMBL" id="SHG54991.1"/>
    </source>
</evidence>
<gene>
    <name evidence="3" type="ORF">SAMN04488116_1717</name>
</gene>
<evidence type="ECO:0000313" key="4">
    <source>
        <dbReference type="Proteomes" id="UP000184532"/>
    </source>
</evidence>